<protein>
    <submittedName>
        <fullName evidence="3">DUF3857 domain-containing protein</fullName>
    </submittedName>
</protein>
<dbReference type="Gene3D" id="3.10.620.30">
    <property type="match status" value="1"/>
</dbReference>
<evidence type="ECO:0000256" key="1">
    <source>
        <dbReference type="SAM" id="SignalP"/>
    </source>
</evidence>
<dbReference type="Gene3D" id="2.60.40.3140">
    <property type="match status" value="1"/>
</dbReference>
<sequence length="623" mass="71808">MKINYFLLLPLLYFSTPIFAQKSLSGFDKLTANQLELKTVSFDQDASAVILDESGYLDVNGGGHQLTTRRRIKILNEKAITEGDIQLLFYAHNNIEDIKNVKAQSINLVNGEYVSTPITDKDIFEIDVNKYYKAIRFAIPNVRVGTIIEYQYTLNSKQLYNIDAWQFQHELPTLKSNFKLKINTNADFTNLSVGQQLTDKYKNRKNIDTWELTNIPSYNGLQYVYNRKNVLESIRLQLSGYLADTGYKSTIGKWKDLKKEVKEDYSRLSNNVAVKKYAETIPNGATEKETLDNVVKKFQNDFKWNEFKGIYTNKTQKEILDTRSSNLADLNVLFNSILTNKGIKADLILLSSRSNGKLVTTFPYLDQFDYVINSVKLKDGNSYVINAVDIPKNTFKFAPLSLFNDYGFVLDNGVEENFVTLNQFLSENHVEFKYTVKDGELIEQRKDLFSGYFYDDEVKDSKDLINRYINSPIHVVNDDKGNELKFLQDKYVVNHTAKMGLNSSNFITLENPLAQFINAYTFTETNRKNKIEFNFPYYFKILVTVDIPEGYEVIKSDDFKGVVKTNDNLVYSQNSAVATNKLQILYEFYLGQAVYPATDYEMLKNHFEAVQKEVAKQITLKKK</sequence>
<evidence type="ECO:0000313" key="3">
    <source>
        <dbReference type="EMBL" id="QTV05955.1"/>
    </source>
</evidence>
<dbReference type="InterPro" id="IPR024618">
    <property type="entry name" value="DUF3857"/>
</dbReference>
<accession>A0ABX7XDM9</accession>
<dbReference type="Pfam" id="PF12969">
    <property type="entry name" value="DUF3857"/>
    <property type="match status" value="1"/>
</dbReference>
<proteinExistence type="predicted"/>
<keyword evidence="4" id="KW-1185">Reference proteome</keyword>
<keyword evidence="1" id="KW-0732">Signal</keyword>
<dbReference type="RefSeq" id="WP_230476597.1">
    <property type="nucleotide sequence ID" value="NZ_CP072842.1"/>
</dbReference>
<feature type="signal peptide" evidence="1">
    <location>
        <begin position="1"/>
        <end position="20"/>
    </location>
</feature>
<name>A0ABX7XDM9_9FLAO</name>
<organism evidence="3 4">
    <name type="scientific">Faecalibacter bovis</name>
    <dbReference type="NCBI Taxonomy" id="2898187"/>
    <lineage>
        <taxon>Bacteria</taxon>
        <taxon>Pseudomonadati</taxon>
        <taxon>Bacteroidota</taxon>
        <taxon>Flavobacteriia</taxon>
        <taxon>Flavobacteriales</taxon>
        <taxon>Weeksellaceae</taxon>
        <taxon>Faecalibacter</taxon>
    </lineage>
</organism>
<dbReference type="Gene3D" id="2.60.120.1130">
    <property type="match status" value="1"/>
</dbReference>
<evidence type="ECO:0000313" key="4">
    <source>
        <dbReference type="Proteomes" id="UP000672011"/>
    </source>
</evidence>
<reference evidence="4" key="2">
    <citation type="submission" date="2021-04" db="EMBL/GenBank/DDBJ databases">
        <title>Taxonomy of Flavobacteriaceae bacterium ZY171143.</title>
        <authorList>
            <person name="Li F."/>
        </authorList>
    </citation>
    <scope>NUCLEOTIDE SEQUENCE [LARGE SCALE GENOMIC DNA]</scope>
    <source>
        <strain evidence="4">ZY171143</strain>
    </source>
</reference>
<dbReference type="EMBL" id="CP072842">
    <property type="protein sequence ID" value="QTV05955.1"/>
    <property type="molecule type" value="Genomic_DNA"/>
</dbReference>
<gene>
    <name evidence="3" type="ORF">J9309_01005</name>
</gene>
<feature type="chain" id="PRO_5046405471" evidence="1">
    <location>
        <begin position="21"/>
        <end position="623"/>
    </location>
</feature>
<evidence type="ECO:0000259" key="2">
    <source>
        <dbReference type="Pfam" id="PF12969"/>
    </source>
</evidence>
<reference evidence="3 4" key="1">
    <citation type="journal article" date="2021" name="Int. J. Syst. Evol. Microbiol.">
        <title>Faecalibacter bovis sp. nov., isolated from cow faeces.</title>
        <authorList>
            <person name="Li F."/>
            <person name="Zhao W."/>
            <person name="Hong Q."/>
            <person name="Shao Q."/>
            <person name="Song J."/>
            <person name="Yang S."/>
        </authorList>
    </citation>
    <scope>NUCLEOTIDE SEQUENCE [LARGE SCALE GENOMIC DNA]</scope>
    <source>
        <strain evidence="3 4">ZY171143</strain>
    </source>
</reference>
<dbReference type="Proteomes" id="UP000672011">
    <property type="component" value="Chromosome"/>
</dbReference>
<feature type="domain" description="DUF3857" evidence="2">
    <location>
        <begin position="62"/>
        <end position="217"/>
    </location>
</feature>